<feature type="compositionally biased region" description="Low complexity" evidence="9">
    <location>
        <begin position="116"/>
        <end position="136"/>
    </location>
</feature>
<dbReference type="SUPFAM" id="SSF57850">
    <property type="entry name" value="RING/U-box"/>
    <property type="match status" value="1"/>
</dbReference>
<dbReference type="InterPro" id="IPR045191">
    <property type="entry name" value="MBR1/2-like"/>
</dbReference>
<evidence type="ECO:0000256" key="5">
    <source>
        <dbReference type="ARBA" id="ARBA00022771"/>
    </source>
</evidence>
<dbReference type="Pfam" id="PF13639">
    <property type="entry name" value="zf-RING_2"/>
    <property type="match status" value="1"/>
</dbReference>
<evidence type="ECO:0000313" key="12">
    <source>
        <dbReference type="Proteomes" id="UP001227230"/>
    </source>
</evidence>
<name>A0ABY9DM03_VITVI</name>
<keyword evidence="12" id="KW-1185">Reference proteome</keyword>
<evidence type="ECO:0000256" key="9">
    <source>
        <dbReference type="SAM" id="MobiDB-lite"/>
    </source>
</evidence>
<accession>A0ABY9DM03</accession>
<keyword evidence="5 8" id="KW-0863">Zinc-finger</keyword>
<evidence type="ECO:0000313" key="11">
    <source>
        <dbReference type="EMBL" id="WKA08079.1"/>
    </source>
</evidence>
<keyword evidence="3" id="KW-0808">Transferase</keyword>
<evidence type="ECO:0000259" key="10">
    <source>
        <dbReference type="PROSITE" id="PS50089"/>
    </source>
</evidence>
<organism evidence="11 12">
    <name type="scientific">Vitis vinifera</name>
    <name type="common">Grape</name>
    <dbReference type="NCBI Taxonomy" id="29760"/>
    <lineage>
        <taxon>Eukaryota</taxon>
        <taxon>Viridiplantae</taxon>
        <taxon>Streptophyta</taxon>
        <taxon>Embryophyta</taxon>
        <taxon>Tracheophyta</taxon>
        <taxon>Spermatophyta</taxon>
        <taxon>Magnoliopsida</taxon>
        <taxon>eudicotyledons</taxon>
        <taxon>Gunneridae</taxon>
        <taxon>Pentapetalae</taxon>
        <taxon>rosids</taxon>
        <taxon>Vitales</taxon>
        <taxon>Vitaceae</taxon>
        <taxon>Viteae</taxon>
        <taxon>Vitis</taxon>
    </lineage>
</organism>
<evidence type="ECO:0000256" key="1">
    <source>
        <dbReference type="ARBA" id="ARBA00000900"/>
    </source>
</evidence>
<dbReference type="SMART" id="SM00184">
    <property type="entry name" value="RING"/>
    <property type="match status" value="1"/>
</dbReference>
<evidence type="ECO:0000256" key="7">
    <source>
        <dbReference type="ARBA" id="ARBA00022833"/>
    </source>
</evidence>
<dbReference type="Gene3D" id="3.30.40.10">
    <property type="entry name" value="Zinc/RING finger domain, C3HC4 (zinc finger)"/>
    <property type="match status" value="1"/>
</dbReference>
<comment type="catalytic activity">
    <reaction evidence="1">
        <text>S-ubiquitinyl-[E2 ubiquitin-conjugating enzyme]-L-cysteine + [acceptor protein]-L-lysine = [E2 ubiquitin-conjugating enzyme]-L-cysteine + N(6)-ubiquitinyl-[acceptor protein]-L-lysine.</text>
        <dbReference type="EC" id="2.3.2.27"/>
    </reaction>
</comment>
<evidence type="ECO:0000256" key="2">
    <source>
        <dbReference type="ARBA" id="ARBA00012483"/>
    </source>
</evidence>
<dbReference type="InterPro" id="IPR013083">
    <property type="entry name" value="Znf_RING/FYVE/PHD"/>
</dbReference>
<feature type="region of interest" description="Disordered" evidence="9">
    <location>
        <begin position="110"/>
        <end position="136"/>
    </location>
</feature>
<protein>
    <recommendedName>
        <fullName evidence="2">RING-type E3 ubiquitin transferase</fullName>
        <ecNumber evidence="2">2.3.2.27</ecNumber>
    </recommendedName>
</protein>
<evidence type="ECO:0000256" key="6">
    <source>
        <dbReference type="ARBA" id="ARBA00022786"/>
    </source>
</evidence>
<proteinExistence type="predicted"/>
<reference evidence="11 12" key="1">
    <citation type="journal article" date="2023" name="Hortic Res">
        <title>The complete reference genome for grapevine (Vitis vinifera L.) genetics and breeding.</title>
        <authorList>
            <person name="Shi X."/>
            <person name="Cao S."/>
            <person name="Wang X."/>
            <person name="Huang S."/>
            <person name="Wang Y."/>
            <person name="Liu Z."/>
            <person name="Liu W."/>
            <person name="Leng X."/>
            <person name="Peng Y."/>
            <person name="Wang N."/>
            <person name="Wang Y."/>
            <person name="Ma Z."/>
            <person name="Xu X."/>
            <person name="Zhang F."/>
            <person name="Xue H."/>
            <person name="Zhong H."/>
            <person name="Wang Y."/>
            <person name="Zhang K."/>
            <person name="Velt A."/>
            <person name="Avia K."/>
            <person name="Holtgrawe D."/>
            <person name="Grimplet J."/>
            <person name="Matus J.T."/>
            <person name="Ware D."/>
            <person name="Wu X."/>
            <person name="Wang H."/>
            <person name="Liu C."/>
            <person name="Fang Y."/>
            <person name="Rustenholz C."/>
            <person name="Cheng Z."/>
            <person name="Xiao H."/>
            <person name="Zhou Y."/>
        </authorList>
    </citation>
    <scope>NUCLEOTIDE SEQUENCE [LARGE SCALE GENOMIC DNA]</scope>
    <source>
        <strain evidence="12">cv. Pinot noir / PN40024</strain>
        <tissue evidence="11">Leaf</tissue>
    </source>
</reference>
<dbReference type="EC" id="2.3.2.27" evidence="2"/>
<evidence type="ECO:0000256" key="3">
    <source>
        <dbReference type="ARBA" id="ARBA00022679"/>
    </source>
</evidence>
<keyword evidence="6" id="KW-0833">Ubl conjugation pathway</keyword>
<gene>
    <name evidence="11" type="ORF">VitviT2T_025832</name>
</gene>
<feature type="region of interest" description="Disordered" evidence="9">
    <location>
        <begin position="1"/>
        <end position="35"/>
    </location>
</feature>
<dbReference type="InterPro" id="IPR001841">
    <property type="entry name" value="Znf_RING"/>
</dbReference>
<dbReference type="PANTHER" id="PTHR22937:SF122">
    <property type="entry name" value="RING-TYPE E3 UBIQUITIN TRANSFERASE"/>
    <property type="match status" value="1"/>
</dbReference>
<keyword evidence="4" id="KW-0479">Metal-binding</keyword>
<evidence type="ECO:0000256" key="8">
    <source>
        <dbReference type="PROSITE-ProRule" id="PRU00175"/>
    </source>
</evidence>
<keyword evidence="7" id="KW-0862">Zinc</keyword>
<dbReference type="Proteomes" id="UP001227230">
    <property type="component" value="Chromosome 17"/>
</dbReference>
<feature type="domain" description="RING-type" evidence="10">
    <location>
        <begin position="323"/>
        <end position="364"/>
    </location>
</feature>
<sequence>MPVVAEGSTVAEHIRLRRPRSQPIPDTDPNPQIPSIIQSTRCKSSISSLLLSTFSNTNANTNEGSNNTSGGRKKNFASAKFRGLGCAASSQVSVPAVIRTSADWQAKKVRKKKQRSLQQQQQQQKKSGNKGVNAVAPNPPAASVECVVPDVWCAPGIGFSADAASVDCVVARRPASGRGKVDGDKINQRERASCPTRRATNSEHISFHDSDPTIGMMRPGSDVFGPRYYRHVRHRSPEGLAEIVLFESNFLMGGRSNGHDRYRDWRLDVDNMSYEELLELGDRIGYVSTGLQEDEIGRCLRKSKLSILDELSAHLPTELDWKCSICQEEYEADDEMGKLECGHGYHIDCIKQWLGQKNSCPVCKATAAAQC</sequence>
<dbReference type="PROSITE" id="PS50089">
    <property type="entry name" value="ZF_RING_2"/>
    <property type="match status" value="1"/>
</dbReference>
<dbReference type="EMBL" id="CP126664">
    <property type="protein sequence ID" value="WKA08079.1"/>
    <property type="molecule type" value="Genomic_DNA"/>
</dbReference>
<evidence type="ECO:0000256" key="4">
    <source>
        <dbReference type="ARBA" id="ARBA00022723"/>
    </source>
</evidence>
<dbReference type="PANTHER" id="PTHR22937">
    <property type="entry name" value="E3 UBIQUITIN-PROTEIN LIGASE RNF165"/>
    <property type="match status" value="1"/>
</dbReference>